<evidence type="ECO:0000256" key="2">
    <source>
        <dbReference type="ARBA" id="ARBA00022801"/>
    </source>
</evidence>
<proteinExistence type="inferred from homology"/>
<dbReference type="RefSeq" id="WP_219527534.1">
    <property type="nucleotide sequence ID" value="NZ_JAHKRM010000002.1"/>
</dbReference>
<comment type="caution">
    <text evidence="3">The sequence shown here is derived from an EMBL/GenBank/DDBJ whole genome shotgun (WGS) entry which is preliminary data.</text>
</comment>
<keyword evidence="2 3" id="KW-0378">Hydrolase</keyword>
<evidence type="ECO:0000313" key="4">
    <source>
        <dbReference type="Proteomes" id="UP001597097"/>
    </source>
</evidence>
<dbReference type="GO" id="GO:0016403">
    <property type="term" value="F:dimethylargininase activity"/>
    <property type="evidence" value="ECO:0007669"/>
    <property type="project" value="UniProtKB-EC"/>
</dbReference>
<dbReference type="EC" id="3.5.3.18" evidence="3"/>
<dbReference type="EMBL" id="JBHUCM010000067">
    <property type="protein sequence ID" value="MFD1546596.1"/>
    <property type="molecule type" value="Genomic_DNA"/>
</dbReference>
<reference evidence="4" key="1">
    <citation type="journal article" date="2019" name="Int. J. Syst. Evol. Microbiol.">
        <title>The Global Catalogue of Microorganisms (GCM) 10K type strain sequencing project: providing services to taxonomists for standard genome sequencing and annotation.</title>
        <authorList>
            <consortium name="The Broad Institute Genomics Platform"/>
            <consortium name="The Broad Institute Genome Sequencing Center for Infectious Disease"/>
            <person name="Wu L."/>
            <person name="Ma J."/>
        </authorList>
    </citation>
    <scope>NUCLEOTIDE SEQUENCE [LARGE SCALE GENOMIC DNA]</scope>
    <source>
        <strain evidence="4">CGMCC 1.15399</strain>
    </source>
</reference>
<gene>
    <name evidence="3" type="primary">ddaH</name>
    <name evidence="3" type="ORF">ACFSJ0_56835</name>
</gene>
<name>A0ABW4GW92_9ACTN</name>
<dbReference type="PANTHER" id="PTHR12737:SF9">
    <property type="entry name" value="DIMETHYLARGININASE"/>
    <property type="match status" value="1"/>
</dbReference>
<dbReference type="PANTHER" id="PTHR12737">
    <property type="entry name" value="DIMETHYLARGININE DIMETHYLAMINOHYDROLASE"/>
    <property type="match status" value="1"/>
</dbReference>
<evidence type="ECO:0000313" key="3">
    <source>
        <dbReference type="EMBL" id="MFD1546596.1"/>
    </source>
</evidence>
<comment type="similarity">
    <text evidence="1">Belongs to the DDAH family.</text>
</comment>
<accession>A0ABW4GW92</accession>
<dbReference type="Proteomes" id="UP001597097">
    <property type="component" value="Unassembled WGS sequence"/>
</dbReference>
<sequence>MPGIALVRKPGPRISEGIVTHLEREPVDHQLALEQHERYVAALEEAGWEARHVEPADDLPDGPFVEDMVVVSDRLAVLTRPGAKERRPEVASVAALVQELGIKSVRIARPGTLDGGDVLQVGRTVYVGRSGRTNDEGITQLSALLPERQVVPVDLNGVLHLKSAVTALPDGTLIGDPARVDLPGLLVPAEESGAHVVLLGGDRVLMAASAPRTCAMLQERGLNVTLVDISEFEKLEGCVTCLSVLII</sequence>
<keyword evidence="4" id="KW-1185">Reference proteome</keyword>
<evidence type="ECO:0000256" key="1">
    <source>
        <dbReference type="ARBA" id="ARBA00008532"/>
    </source>
</evidence>
<dbReference type="NCBIfam" id="NF045660">
    <property type="entry name" value="DiMthArgaseDdahStm"/>
    <property type="match status" value="1"/>
</dbReference>
<organism evidence="3 4">
    <name type="scientific">Nonomuraea guangzhouensis</name>
    <dbReference type="NCBI Taxonomy" id="1291555"/>
    <lineage>
        <taxon>Bacteria</taxon>
        <taxon>Bacillati</taxon>
        <taxon>Actinomycetota</taxon>
        <taxon>Actinomycetes</taxon>
        <taxon>Streptosporangiales</taxon>
        <taxon>Streptosporangiaceae</taxon>
        <taxon>Nonomuraea</taxon>
    </lineage>
</organism>
<dbReference type="InterPro" id="IPR033199">
    <property type="entry name" value="DDAH-like"/>
</dbReference>
<protein>
    <submittedName>
        <fullName evidence="3">Dimethylargininase</fullName>
        <ecNumber evidence="3">3.5.3.18</ecNumber>
    </submittedName>
</protein>